<name>A0ABQ0I2B6_9ALTE</name>
<evidence type="ECO:0000313" key="2">
    <source>
        <dbReference type="Proteomes" id="UP000008372"/>
    </source>
</evidence>
<dbReference type="Proteomes" id="UP000008372">
    <property type="component" value="Unassembled WGS sequence"/>
</dbReference>
<sequence length="80" mass="9394">MDNFSLGATVRELAQLVEMEYATKIEAEMFNQEWLISYYLNNKKRIVSCSYKEKARTFKTELALFKTLLLFSPNFTIKLA</sequence>
<evidence type="ECO:0000313" key="1">
    <source>
        <dbReference type="EMBL" id="GAC03456.1"/>
    </source>
</evidence>
<gene>
    <name evidence="1" type="ORF">GAGA_0591</name>
</gene>
<reference evidence="1 2" key="1">
    <citation type="journal article" date="2014" name="Environ. Microbiol.">
        <title>Comparative genomics of the marine bacterial genus Glaciecola reveals the high degree of genomic diversity and genomic characteristic for cold adaptation.</title>
        <authorList>
            <person name="Qin Q.L."/>
            <person name="Xie B.B."/>
            <person name="Yu Y."/>
            <person name="Shu Y.L."/>
            <person name="Rong J.C."/>
            <person name="Zhang Y.J."/>
            <person name="Zhao D.L."/>
            <person name="Chen X.L."/>
            <person name="Zhang X.Y."/>
            <person name="Chen B."/>
            <person name="Zhou B.C."/>
            <person name="Zhang Y.Z."/>
        </authorList>
    </citation>
    <scope>NUCLEOTIDE SEQUENCE [LARGE SCALE GENOMIC DNA]</scope>
    <source>
        <strain evidence="1 2">NO2</strain>
    </source>
</reference>
<dbReference type="RefSeq" id="WP_008302280.1">
    <property type="nucleotide sequence ID" value="NZ_BAEK01000011.1"/>
</dbReference>
<keyword evidence="2" id="KW-1185">Reference proteome</keyword>
<dbReference type="EMBL" id="BAEK01000011">
    <property type="protein sequence ID" value="GAC03456.1"/>
    <property type="molecule type" value="Genomic_DNA"/>
</dbReference>
<comment type="caution">
    <text evidence="1">The sequence shown here is derived from an EMBL/GenBank/DDBJ whole genome shotgun (WGS) entry which is preliminary data.</text>
</comment>
<proteinExistence type="predicted"/>
<organism evidence="1 2">
    <name type="scientific">Paraglaciecola agarilytica NO2</name>
    <dbReference type="NCBI Taxonomy" id="1125747"/>
    <lineage>
        <taxon>Bacteria</taxon>
        <taxon>Pseudomonadati</taxon>
        <taxon>Pseudomonadota</taxon>
        <taxon>Gammaproteobacteria</taxon>
        <taxon>Alteromonadales</taxon>
        <taxon>Alteromonadaceae</taxon>
        <taxon>Paraglaciecola</taxon>
    </lineage>
</organism>
<accession>A0ABQ0I2B6</accession>
<protein>
    <submittedName>
        <fullName evidence="1">Uncharacterized protein</fullName>
    </submittedName>
</protein>